<dbReference type="OMA" id="HETHIAD"/>
<name>A0A1B8NYY1_HALEL</name>
<dbReference type="PATRIC" id="fig|2746.7.peg.4383"/>
<evidence type="ECO:0000313" key="1">
    <source>
        <dbReference type="EMBL" id="OBX35188.1"/>
    </source>
</evidence>
<dbReference type="RefSeq" id="WP_013330845.1">
    <property type="nucleotide sequence ID" value="NZ_CP087224.1"/>
</dbReference>
<proteinExistence type="predicted"/>
<protein>
    <submittedName>
        <fullName evidence="1">Uncharacterized protein</fullName>
    </submittedName>
</protein>
<gene>
    <name evidence="1" type="ORF">A8U91_04259</name>
</gene>
<evidence type="ECO:0000313" key="2">
    <source>
        <dbReference type="Proteomes" id="UP000092504"/>
    </source>
</evidence>
<dbReference type="GeneID" id="91008279"/>
<comment type="caution">
    <text evidence="1">The sequence shown here is derived from an EMBL/GenBank/DDBJ whole genome shotgun (WGS) entry which is preliminary data.</text>
</comment>
<accession>A0A1B8NYY1</accession>
<dbReference type="AlphaFoldDB" id="A0A1B8NYY1"/>
<dbReference type="EMBL" id="MAJD01000002">
    <property type="protein sequence ID" value="OBX35188.1"/>
    <property type="molecule type" value="Genomic_DNA"/>
</dbReference>
<sequence>MKAKLMTASLLFAALPLAAQADPATERTLQLNEPLAAVSQHAPATQAQADASSDIVAEGGSDAMAKARLKLRAQQQHETHIADSGDSLAPAREATT</sequence>
<dbReference type="Proteomes" id="UP000092504">
    <property type="component" value="Unassembled WGS sequence"/>
</dbReference>
<reference evidence="1 2" key="1">
    <citation type="submission" date="2016-06" db="EMBL/GenBank/DDBJ databases">
        <title>Genome sequence of halotolerant plant growth promoting strain of Halomonas elongata HEK1 isolated from salterns of Rann of Kutch, Gujarat, India.</title>
        <authorList>
            <person name="Gaba S."/>
            <person name="Singh R.N."/>
            <person name="Abrol S."/>
            <person name="Kaushik R."/>
            <person name="Saxena A.K."/>
        </authorList>
    </citation>
    <scope>NUCLEOTIDE SEQUENCE [LARGE SCALE GENOMIC DNA]</scope>
    <source>
        <strain evidence="1 2">HEK1</strain>
    </source>
</reference>
<organism evidence="1 2">
    <name type="scientific">Halomonas elongata</name>
    <dbReference type="NCBI Taxonomy" id="2746"/>
    <lineage>
        <taxon>Bacteria</taxon>
        <taxon>Pseudomonadati</taxon>
        <taxon>Pseudomonadota</taxon>
        <taxon>Gammaproteobacteria</taxon>
        <taxon>Oceanospirillales</taxon>
        <taxon>Halomonadaceae</taxon>
        <taxon>Halomonas</taxon>
    </lineage>
</organism>